<dbReference type="SFLD" id="SFLDG01123">
    <property type="entry name" value="methyltransferase_(Class_B)"/>
    <property type="match status" value="1"/>
</dbReference>
<dbReference type="GO" id="GO:0003824">
    <property type="term" value="F:catalytic activity"/>
    <property type="evidence" value="ECO:0007669"/>
    <property type="project" value="InterPro"/>
</dbReference>
<gene>
    <name evidence="8" type="ORF">CSA56_04435</name>
</gene>
<dbReference type="PROSITE" id="PS51332">
    <property type="entry name" value="B12_BINDING"/>
    <property type="match status" value="1"/>
</dbReference>
<dbReference type="CDD" id="cd02068">
    <property type="entry name" value="radical_SAM_B12_BD"/>
    <property type="match status" value="1"/>
</dbReference>
<dbReference type="GO" id="GO:0031419">
    <property type="term" value="F:cobalamin binding"/>
    <property type="evidence" value="ECO:0007669"/>
    <property type="project" value="InterPro"/>
</dbReference>
<reference evidence="8 9" key="1">
    <citation type="submission" date="2017-10" db="EMBL/GenBank/DDBJ databases">
        <title>Novel microbial diversity and functional potential in the marine mammal oral microbiome.</title>
        <authorList>
            <person name="Dudek N.K."/>
            <person name="Sun C.L."/>
            <person name="Burstein D."/>
            <person name="Kantor R.S."/>
            <person name="Aliaga Goltsman D.S."/>
            <person name="Bik E.M."/>
            <person name="Thomas B.C."/>
            <person name="Banfield J.F."/>
            <person name="Relman D.A."/>
        </authorList>
    </citation>
    <scope>NUCLEOTIDE SEQUENCE [LARGE SCALE GENOMIC DNA]</scope>
    <source>
        <strain evidence="8">DOLJORAL78_47_16</strain>
    </source>
</reference>
<dbReference type="SMART" id="SM00729">
    <property type="entry name" value="Elp3"/>
    <property type="match status" value="1"/>
</dbReference>
<evidence type="ECO:0000259" key="6">
    <source>
        <dbReference type="PROSITE" id="PS51332"/>
    </source>
</evidence>
<dbReference type="CDD" id="cd01335">
    <property type="entry name" value="Radical_SAM"/>
    <property type="match status" value="1"/>
</dbReference>
<dbReference type="Gene3D" id="3.80.30.20">
    <property type="entry name" value="tm_1862 like domain"/>
    <property type="match status" value="1"/>
</dbReference>
<keyword evidence="5" id="KW-0411">Iron-sulfur</keyword>
<dbReference type="PANTHER" id="PTHR43409">
    <property type="entry name" value="ANAEROBIC MAGNESIUM-PROTOPORPHYRIN IX MONOMETHYL ESTER CYCLASE-RELATED"/>
    <property type="match status" value="1"/>
</dbReference>
<dbReference type="InterPro" id="IPR006638">
    <property type="entry name" value="Elp3/MiaA/NifB-like_rSAM"/>
</dbReference>
<evidence type="ECO:0000313" key="8">
    <source>
        <dbReference type="EMBL" id="PIE35376.1"/>
    </source>
</evidence>
<dbReference type="GO" id="GO:0051536">
    <property type="term" value="F:iron-sulfur cluster binding"/>
    <property type="evidence" value="ECO:0007669"/>
    <property type="project" value="UniProtKB-KW"/>
</dbReference>
<feature type="domain" description="Radical SAM core" evidence="7">
    <location>
        <begin position="160"/>
        <end position="388"/>
    </location>
</feature>
<keyword evidence="2" id="KW-0949">S-adenosyl-L-methionine</keyword>
<proteinExistence type="predicted"/>
<dbReference type="PANTHER" id="PTHR43409:SF3">
    <property type="entry name" value="HYPOTHETICAL METHYLTRANSFERASE"/>
    <property type="match status" value="1"/>
</dbReference>
<keyword evidence="3" id="KW-0479">Metal-binding</keyword>
<dbReference type="InterPro" id="IPR023404">
    <property type="entry name" value="rSAM_horseshoe"/>
</dbReference>
<dbReference type="Pfam" id="PF13282">
    <property type="entry name" value="DUF4070"/>
    <property type="match status" value="1"/>
</dbReference>
<dbReference type="SFLD" id="SFLDG01082">
    <property type="entry name" value="B12-binding_domain_containing"/>
    <property type="match status" value="1"/>
</dbReference>
<sequence length="751" mass="84902">MKVYLIKPRFPVTYWGFEYSQDLSGVGYTSPPLGLATIAALTPPDIDVEICDENIEDIDYANNCDIVGLTAYLMQGPRAFHIAEEFRKRGKVVVLGGPITGLNLADCRGKVDVIFVGEAEYTWKQFLEEYRQGKYQTEYVQTEKIDMHDSPVPRMDLLKLNKYVHAAIQTTRGCPFGCEFCDIVVLFGRKVRYKKVSQVIAEMQEAVKQSVDSIFFTDDNFIGNRKYVKELLNAIIEFNAQMKKPVAYMTQVSINLAKDDELLDLMHRANITTVFIGIETPRKASLKEVNKGQNVKTDLLQSVAKIQSYNISVSAGMIVGFDHDDLNIFQEQLDFIMDANIPWAMTGILQAVPETPLYKRLQAENRLDLSAEYFEVDNTALDVNLVPKNMTKDELVKGYTWLVRQLYSYENYAKRVVGTLQRYTNRTSQSIVVPSAWQLKVVLRTLRYYLLTLDRKRRKFFYDIVSYTLRHKPFALVEAITYIVSFKHLHHYVNIHLEKVLEQKAAMAATALPQPVLENRWAIFSAYDELRKHAATVSQQATAAYDEIKTHAATVGKHAAEEYEELRKHAASAQKCATTKYEELKTWTITANVYSKESHQELGAYVTALGQQALASYEDLHHQALAARKQAALAYEELGKQAASVSHQATTHYEELRKLAAEKSEQALAAYDELQEYVAVLKKHVRTVYGELSEQAAAISAQAATVSKRAAAMYQDLEQQAIAANIKAANLIEELESILLNVSSPQAIQKG</sequence>
<keyword evidence="4" id="KW-0408">Iron</keyword>
<evidence type="ECO:0000256" key="1">
    <source>
        <dbReference type="ARBA" id="ARBA00001966"/>
    </source>
</evidence>
<evidence type="ECO:0000313" key="9">
    <source>
        <dbReference type="Proteomes" id="UP000230821"/>
    </source>
</evidence>
<dbReference type="InterPro" id="IPR025274">
    <property type="entry name" value="DUF4070"/>
</dbReference>
<dbReference type="InterPro" id="IPR007197">
    <property type="entry name" value="rSAM"/>
</dbReference>
<evidence type="ECO:0000256" key="2">
    <source>
        <dbReference type="ARBA" id="ARBA00022691"/>
    </source>
</evidence>
<accession>A0A2G6KI74</accession>
<comment type="cofactor">
    <cofactor evidence="1">
        <name>[4Fe-4S] cluster</name>
        <dbReference type="ChEBI" id="CHEBI:49883"/>
    </cofactor>
</comment>
<protein>
    <submittedName>
        <fullName evidence="8">Uncharacterized protein</fullName>
    </submittedName>
</protein>
<evidence type="ECO:0000256" key="4">
    <source>
        <dbReference type="ARBA" id="ARBA00023004"/>
    </source>
</evidence>
<dbReference type="AlphaFoldDB" id="A0A2G6KI74"/>
<dbReference type="SUPFAM" id="SSF102114">
    <property type="entry name" value="Radical SAM enzymes"/>
    <property type="match status" value="1"/>
</dbReference>
<comment type="caution">
    <text evidence="8">The sequence shown here is derived from an EMBL/GenBank/DDBJ whole genome shotgun (WGS) entry which is preliminary data.</text>
</comment>
<feature type="domain" description="B12-binding" evidence="6">
    <location>
        <begin position="1"/>
        <end position="137"/>
    </location>
</feature>
<name>A0A2G6KI74_9BACT</name>
<dbReference type="EMBL" id="PDSK01000045">
    <property type="protein sequence ID" value="PIE35376.1"/>
    <property type="molecule type" value="Genomic_DNA"/>
</dbReference>
<dbReference type="InterPro" id="IPR006158">
    <property type="entry name" value="Cobalamin-bd"/>
</dbReference>
<evidence type="ECO:0000259" key="7">
    <source>
        <dbReference type="PROSITE" id="PS51918"/>
    </source>
</evidence>
<dbReference type="InterPro" id="IPR058240">
    <property type="entry name" value="rSAM_sf"/>
</dbReference>
<dbReference type="InterPro" id="IPR034466">
    <property type="entry name" value="Methyltransferase_Class_B"/>
</dbReference>
<evidence type="ECO:0000256" key="3">
    <source>
        <dbReference type="ARBA" id="ARBA00022723"/>
    </source>
</evidence>
<dbReference type="Proteomes" id="UP000230821">
    <property type="component" value="Unassembled WGS sequence"/>
</dbReference>
<dbReference type="PROSITE" id="PS51918">
    <property type="entry name" value="RADICAL_SAM"/>
    <property type="match status" value="1"/>
</dbReference>
<dbReference type="GO" id="GO:0046872">
    <property type="term" value="F:metal ion binding"/>
    <property type="evidence" value="ECO:0007669"/>
    <property type="project" value="UniProtKB-KW"/>
</dbReference>
<dbReference type="InterPro" id="IPR034530">
    <property type="entry name" value="HpnP-like"/>
</dbReference>
<evidence type="ECO:0000256" key="5">
    <source>
        <dbReference type="ARBA" id="ARBA00023014"/>
    </source>
</evidence>
<dbReference type="Pfam" id="PF04055">
    <property type="entry name" value="Radical_SAM"/>
    <property type="match status" value="1"/>
</dbReference>
<dbReference type="SFLD" id="SFLDS00029">
    <property type="entry name" value="Radical_SAM"/>
    <property type="match status" value="1"/>
</dbReference>
<dbReference type="GO" id="GO:0005829">
    <property type="term" value="C:cytosol"/>
    <property type="evidence" value="ECO:0007669"/>
    <property type="project" value="TreeGrafter"/>
</dbReference>
<dbReference type="InterPro" id="IPR051198">
    <property type="entry name" value="BchE-like"/>
</dbReference>
<dbReference type="Gene3D" id="3.40.50.280">
    <property type="entry name" value="Cobalamin-binding domain"/>
    <property type="match status" value="1"/>
</dbReference>
<dbReference type="SFLD" id="SFLDF00303">
    <property type="entry name" value="hopanoid_C2-methyltransferase"/>
    <property type="match status" value="1"/>
</dbReference>
<organism evidence="8 9">
    <name type="scientific">candidate division KSB3 bacterium</name>
    <dbReference type="NCBI Taxonomy" id="2044937"/>
    <lineage>
        <taxon>Bacteria</taxon>
        <taxon>candidate division KSB3</taxon>
    </lineage>
</organism>